<dbReference type="AlphaFoldDB" id="A0A3M6U590"/>
<dbReference type="Pfam" id="PF19030">
    <property type="entry name" value="TSP1_ADAMTS"/>
    <property type="match status" value="2"/>
</dbReference>
<name>A0A3M6U590_POCDA</name>
<dbReference type="Proteomes" id="UP000275408">
    <property type="component" value="Unassembled WGS sequence"/>
</dbReference>
<evidence type="ECO:0000256" key="3">
    <source>
        <dbReference type="SAM" id="MobiDB-lite"/>
    </source>
</evidence>
<keyword evidence="5" id="KW-1185">Reference proteome</keyword>
<dbReference type="GO" id="GO:0006508">
    <property type="term" value="P:proteolysis"/>
    <property type="evidence" value="ECO:0007669"/>
    <property type="project" value="TreeGrafter"/>
</dbReference>
<dbReference type="InterPro" id="IPR050439">
    <property type="entry name" value="ADAMTS_ADAMTS-like"/>
</dbReference>
<dbReference type="OrthoDB" id="5855429at2759"/>
<dbReference type="PANTHER" id="PTHR13723">
    <property type="entry name" value="ADAMTS A DISINTEGRIN AND METALLOPROTEASE WITH THROMBOSPONDIN MOTIFS PROTEASE"/>
    <property type="match status" value="1"/>
</dbReference>
<evidence type="ECO:0000256" key="2">
    <source>
        <dbReference type="ARBA" id="ARBA00022525"/>
    </source>
</evidence>
<gene>
    <name evidence="4" type="ORF">pdam_00008004</name>
</gene>
<dbReference type="Gene3D" id="2.20.100.10">
    <property type="entry name" value="Thrombospondin type-1 (TSP1) repeat"/>
    <property type="match status" value="2"/>
</dbReference>
<dbReference type="PROSITE" id="PS50092">
    <property type="entry name" value="TSP1"/>
    <property type="match status" value="2"/>
</dbReference>
<dbReference type="EMBL" id="RCHS01002246">
    <property type="protein sequence ID" value="RMX48618.1"/>
    <property type="molecule type" value="Genomic_DNA"/>
</dbReference>
<organism evidence="4 5">
    <name type="scientific">Pocillopora damicornis</name>
    <name type="common">Cauliflower coral</name>
    <name type="synonym">Millepora damicornis</name>
    <dbReference type="NCBI Taxonomy" id="46731"/>
    <lineage>
        <taxon>Eukaryota</taxon>
        <taxon>Metazoa</taxon>
        <taxon>Cnidaria</taxon>
        <taxon>Anthozoa</taxon>
        <taxon>Hexacorallia</taxon>
        <taxon>Scleractinia</taxon>
        <taxon>Astrocoeniina</taxon>
        <taxon>Pocilloporidae</taxon>
        <taxon>Pocillopora</taxon>
    </lineage>
</organism>
<dbReference type="InterPro" id="IPR000884">
    <property type="entry name" value="TSP1_rpt"/>
</dbReference>
<keyword evidence="2" id="KW-0964">Secreted</keyword>
<feature type="compositionally biased region" description="Polar residues" evidence="3">
    <location>
        <begin position="1"/>
        <end position="10"/>
    </location>
</feature>
<dbReference type="PANTHER" id="PTHR13723:SF200">
    <property type="entry name" value="ADAM METALLOPEPTIDASE WITH THROMBOSPONDIN TYPE 1 MOTIF B, ISOFORM B"/>
    <property type="match status" value="1"/>
</dbReference>
<proteinExistence type="predicted"/>
<reference evidence="4 5" key="1">
    <citation type="journal article" date="2018" name="Sci. Rep.">
        <title>Comparative analysis of the Pocillopora damicornis genome highlights role of immune system in coral evolution.</title>
        <authorList>
            <person name="Cunning R."/>
            <person name="Bay R.A."/>
            <person name="Gillette P."/>
            <person name="Baker A.C."/>
            <person name="Traylor-Knowles N."/>
        </authorList>
    </citation>
    <scope>NUCLEOTIDE SEQUENCE [LARGE SCALE GENOMIC DNA]</scope>
    <source>
        <strain evidence="4">RSMAS</strain>
        <tissue evidence="4">Whole animal</tissue>
    </source>
</reference>
<evidence type="ECO:0000313" key="4">
    <source>
        <dbReference type="EMBL" id="RMX48618.1"/>
    </source>
</evidence>
<accession>A0A3M6U590</accession>
<dbReference type="SMART" id="SM00209">
    <property type="entry name" value="TSP1"/>
    <property type="match status" value="2"/>
</dbReference>
<feature type="region of interest" description="Disordered" evidence="3">
    <location>
        <begin position="1"/>
        <end position="20"/>
    </location>
</feature>
<dbReference type="GO" id="GO:0005576">
    <property type="term" value="C:extracellular region"/>
    <property type="evidence" value="ECO:0007669"/>
    <property type="project" value="UniProtKB-SubCell"/>
</dbReference>
<dbReference type="InterPro" id="IPR036383">
    <property type="entry name" value="TSP1_rpt_sf"/>
</dbReference>
<dbReference type="GO" id="GO:0004222">
    <property type="term" value="F:metalloendopeptidase activity"/>
    <property type="evidence" value="ECO:0007669"/>
    <property type="project" value="TreeGrafter"/>
</dbReference>
<evidence type="ECO:0000313" key="5">
    <source>
        <dbReference type="Proteomes" id="UP000275408"/>
    </source>
</evidence>
<dbReference type="SUPFAM" id="SSF82895">
    <property type="entry name" value="TSP-1 type 1 repeat"/>
    <property type="match status" value="2"/>
</dbReference>
<dbReference type="GO" id="GO:0030198">
    <property type="term" value="P:extracellular matrix organization"/>
    <property type="evidence" value="ECO:0007669"/>
    <property type="project" value="TreeGrafter"/>
</dbReference>
<comment type="subcellular location">
    <subcellularLocation>
        <location evidence="1">Secreted</location>
    </subcellularLocation>
</comment>
<evidence type="ECO:0000256" key="1">
    <source>
        <dbReference type="ARBA" id="ARBA00004613"/>
    </source>
</evidence>
<dbReference type="GO" id="GO:0031012">
    <property type="term" value="C:extracellular matrix"/>
    <property type="evidence" value="ECO:0007669"/>
    <property type="project" value="TreeGrafter"/>
</dbReference>
<comment type="caution">
    <text evidence="4">The sequence shown here is derived from an EMBL/GenBank/DDBJ whole genome shotgun (WGS) entry which is preliminary data.</text>
</comment>
<evidence type="ECO:0008006" key="6">
    <source>
        <dbReference type="Google" id="ProtNLM"/>
    </source>
</evidence>
<sequence>MSNGLSTRNMAGQPAPRPAPEHGTYRAPFFYVKDLCENMKLLHIKEWFLANRKKTRRVKCMRKDDKSAVADSVCEKGGLEKPEDEMPCNTEECPTEWHVTGWSSCSKTCGHGVAKRSLSCRKKYKNPGGYKKLDWSSCKAPKPTPLIKPCFKEACGPEWIPSKWGKCSKTCIGGIMKRNLSCGRPLGDGNYHPLSEGFCRYSVKPPVKEKCNEDISCSAIPLTFKELKT</sequence>
<protein>
    <recommendedName>
        <fullName evidence="6">ADAMTS cysteine-rich domain-containing protein</fullName>
    </recommendedName>
</protein>